<name>A0A8X7CM12_9ARAC</name>
<evidence type="ECO:0000313" key="3">
    <source>
        <dbReference type="Proteomes" id="UP000886998"/>
    </source>
</evidence>
<protein>
    <submittedName>
        <fullName evidence="2">Uncharacterized protein</fullName>
    </submittedName>
</protein>
<evidence type="ECO:0000256" key="1">
    <source>
        <dbReference type="SAM" id="MobiDB-lite"/>
    </source>
</evidence>
<gene>
    <name evidence="2" type="ORF">TNIN_456311</name>
</gene>
<reference evidence="2" key="1">
    <citation type="submission" date="2020-08" db="EMBL/GenBank/DDBJ databases">
        <title>Multicomponent nature underlies the extraordinary mechanical properties of spider dragline silk.</title>
        <authorList>
            <person name="Kono N."/>
            <person name="Nakamura H."/>
            <person name="Mori M."/>
            <person name="Yoshida Y."/>
            <person name="Ohtoshi R."/>
            <person name="Malay A.D."/>
            <person name="Moran D.A.P."/>
            <person name="Tomita M."/>
            <person name="Numata K."/>
            <person name="Arakawa K."/>
        </authorList>
    </citation>
    <scope>NUCLEOTIDE SEQUENCE</scope>
</reference>
<organism evidence="2 3">
    <name type="scientific">Trichonephila inaurata madagascariensis</name>
    <dbReference type="NCBI Taxonomy" id="2747483"/>
    <lineage>
        <taxon>Eukaryota</taxon>
        <taxon>Metazoa</taxon>
        <taxon>Ecdysozoa</taxon>
        <taxon>Arthropoda</taxon>
        <taxon>Chelicerata</taxon>
        <taxon>Arachnida</taxon>
        <taxon>Araneae</taxon>
        <taxon>Araneomorphae</taxon>
        <taxon>Entelegynae</taxon>
        <taxon>Araneoidea</taxon>
        <taxon>Nephilidae</taxon>
        <taxon>Trichonephila</taxon>
        <taxon>Trichonephila inaurata</taxon>
    </lineage>
</organism>
<dbReference type="OrthoDB" id="6436553at2759"/>
<evidence type="ECO:0000313" key="2">
    <source>
        <dbReference type="EMBL" id="GFY73413.1"/>
    </source>
</evidence>
<accession>A0A8X7CM12</accession>
<feature type="compositionally biased region" description="Basic residues" evidence="1">
    <location>
        <begin position="79"/>
        <end position="94"/>
    </location>
</feature>
<proteinExistence type="predicted"/>
<dbReference type="EMBL" id="BMAV01020044">
    <property type="protein sequence ID" value="GFY73413.1"/>
    <property type="molecule type" value="Genomic_DNA"/>
</dbReference>
<feature type="region of interest" description="Disordered" evidence="1">
    <location>
        <begin position="75"/>
        <end position="94"/>
    </location>
</feature>
<sequence>MVITQEQSVPEQLKRVLIFCFPHTQTDKNPKQLPRNSRPDIQLQSDIETSKKAIHEQKQKAEVEDLHLQDLSYEESLKKDKKKRKGHHGVHHAG</sequence>
<dbReference type="AlphaFoldDB" id="A0A8X7CM12"/>
<comment type="caution">
    <text evidence="2">The sequence shown here is derived from an EMBL/GenBank/DDBJ whole genome shotgun (WGS) entry which is preliminary data.</text>
</comment>
<keyword evidence="3" id="KW-1185">Reference proteome</keyword>
<dbReference type="Proteomes" id="UP000886998">
    <property type="component" value="Unassembled WGS sequence"/>
</dbReference>
<feature type="region of interest" description="Disordered" evidence="1">
    <location>
        <begin position="24"/>
        <end position="44"/>
    </location>
</feature>